<name>A0A1M5G2C5_9BACT</name>
<gene>
    <name evidence="1" type="ORF">SAMN05444362_11329</name>
</gene>
<keyword evidence="2" id="KW-1185">Reference proteome</keyword>
<dbReference type="Proteomes" id="UP000184480">
    <property type="component" value="Unassembled WGS sequence"/>
</dbReference>
<proteinExistence type="predicted"/>
<dbReference type="EMBL" id="FQUC01000013">
    <property type="protein sequence ID" value="SHF97856.1"/>
    <property type="molecule type" value="Genomic_DNA"/>
</dbReference>
<reference evidence="2" key="1">
    <citation type="submission" date="2016-11" db="EMBL/GenBank/DDBJ databases">
        <authorList>
            <person name="Varghese N."/>
            <person name="Submissions S."/>
        </authorList>
    </citation>
    <scope>NUCLEOTIDE SEQUENCE [LARGE SCALE GENOMIC DNA]</scope>
    <source>
        <strain evidence="2">DSM 27370</strain>
    </source>
</reference>
<protein>
    <submittedName>
        <fullName evidence="1">Uncharacterized protein</fullName>
    </submittedName>
</protein>
<dbReference type="STRING" id="1346286.SAMN05444362_11329"/>
<evidence type="ECO:0000313" key="1">
    <source>
        <dbReference type="EMBL" id="SHF97856.1"/>
    </source>
</evidence>
<accession>A0A1M5G2C5</accession>
<sequence length="35" mass="4262">MFRISDMPLLFLSISKETFDILEQNKLENYKLKKK</sequence>
<dbReference type="AlphaFoldDB" id="A0A1M5G2C5"/>
<organism evidence="1 2">
    <name type="scientific">Dysgonomonas macrotermitis</name>
    <dbReference type="NCBI Taxonomy" id="1346286"/>
    <lineage>
        <taxon>Bacteria</taxon>
        <taxon>Pseudomonadati</taxon>
        <taxon>Bacteroidota</taxon>
        <taxon>Bacteroidia</taxon>
        <taxon>Bacteroidales</taxon>
        <taxon>Dysgonomonadaceae</taxon>
        <taxon>Dysgonomonas</taxon>
    </lineage>
</organism>
<evidence type="ECO:0000313" key="2">
    <source>
        <dbReference type="Proteomes" id="UP000184480"/>
    </source>
</evidence>